<protein>
    <submittedName>
        <fullName evidence="2">Uncharacterized protein</fullName>
    </submittedName>
</protein>
<feature type="transmembrane region" description="Helical" evidence="1">
    <location>
        <begin position="42"/>
        <end position="61"/>
    </location>
</feature>
<sequence>MPKPGQDDFMLRFLLLEAGTFAVLYAVMLVCRHVDKSRFAAAKLGIVGSAVGLFLDAFLFMESFTDLPCAFRWSGDWICGLDGLRVCHVFDDPAHA</sequence>
<dbReference type="AlphaFoldDB" id="A0AA90IVL9"/>
<evidence type="ECO:0000313" key="3">
    <source>
        <dbReference type="Proteomes" id="UP001066455"/>
    </source>
</evidence>
<organism evidence="2 3">
    <name type="scientific">Bacillus haynesii</name>
    <dbReference type="NCBI Taxonomy" id="1925021"/>
    <lineage>
        <taxon>Bacteria</taxon>
        <taxon>Bacillati</taxon>
        <taxon>Bacillota</taxon>
        <taxon>Bacilli</taxon>
        <taxon>Bacillales</taxon>
        <taxon>Bacillaceae</taxon>
        <taxon>Bacillus</taxon>
    </lineage>
</organism>
<accession>A0AA90IVL9</accession>
<dbReference type="EMBL" id="JALAXI010000016">
    <property type="protein sequence ID" value="MCY9281848.1"/>
    <property type="molecule type" value="Genomic_DNA"/>
</dbReference>
<keyword evidence="1" id="KW-0812">Transmembrane</keyword>
<keyword evidence="1" id="KW-1133">Transmembrane helix</keyword>
<keyword evidence="1" id="KW-0472">Membrane</keyword>
<reference evidence="2" key="1">
    <citation type="submission" date="2022-02" db="EMBL/GenBank/DDBJ databases">
        <title>Crop Bioprotection Bacillus Genome Sequencing.</title>
        <authorList>
            <person name="Dunlap C."/>
        </authorList>
    </citation>
    <scope>NUCLEOTIDE SEQUENCE</scope>
    <source>
        <strain evidence="2">T20C14</strain>
    </source>
</reference>
<feature type="transmembrane region" description="Helical" evidence="1">
    <location>
        <begin position="12"/>
        <end position="30"/>
    </location>
</feature>
<comment type="caution">
    <text evidence="2">The sequence shown here is derived from an EMBL/GenBank/DDBJ whole genome shotgun (WGS) entry which is preliminary data.</text>
</comment>
<proteinExistence type="predicted"/>
<dbReference type="Proteomes" id="UP001066455">
    <property type="component" value="Unassembled WGS sequence"/>
</dbReference>
<name>A0AA90IVL9_9BACI</name>
<evidence type="ECO:0000256" key="1">
    <source>
        <dbReference type="SAM" id="Phobius"/>
    </source>
</evidence>
<gene>
    <name evidence="2" type="ORF">MOE73_17420</name>
</gene>
<evidence type="ECO:0000313" key="2">
    <source>
        <dbReference type="EMBL" id="MCY9281848.1"/>
    </source>
</evidence>